<dbReference type="AlphaFoldDB" id="A0A3R5SQ78"/>
<sequence length="128" mass="14395">MLHDERKTVVRQTINDVRASYEIRYSLDNLATVLRMSCDSREIVVRQSCDDCFIKMNFQESRQMSRDSLNRASAGGPYTMQSGSVNNPQSAQNFQESRPISRDSLHRASAGGPYTMQSGSVNNPQSVQ</sequence>
<reference evidence="2 3" key="1">
    <citation type="journal article" date="2016" name="PLoS ONE">
        <title>A First Insight into the Genome of the Filter-Feeder Mussel Mytilus galloprovincialis.</title>
        <authorList>
            <person name="Murgarella M."/>
            <person name="Puiu D."/>
            <person name="Novoa B."/>
            <person name="Figueras A."/>
            <person name="Posada D."/>
            <person name="Canchaya C."/>
        </authorList>
    </citation>
    <scope>NUCLEOTIDE SEQUENCE [LARGE SCALE GENOMIC DNA]</scope>
    <source>
        <tissue evidence="2">Muscle</tissue>
    </source>
</reference>
<accession>A0A3R5SQ78</accession>
<name>A0A3R5SQ78_MYTGA</name>
<organism evidence="2 3">
    <name type="scientific">Mytilus galloprovincialis</name>
    <name type="common">Mediterranean mussel</name>
    <dbReference type="NCBI Taxonomy" id="29158"/>
    <lineage>
        <taxon>Eukaryota</taxon>
        <taxon>Metazoa</taxon>
        <taxon>Spiralia</taxon>
        <taxon>Lophotrochozoa</taxon>
        <taxon>Mollusca</taxon>
        <taxon>Bivalvia</taxon>
        <taxon>Autobranchia</taxon>
        <taxon>Pteriomorphia</taxon>
        <taxon>Mytilida</taxon>
        <taxon>Mytiloidea</taxon>
        <taxon>Mytilidae</taxon>
        <taxon>Mytilinae</taxon>
        <taxon>Mytilus</taxon>
    </lineage>
</organism>
<dbReference type="EMBL" id="KV595018">
    <property type="protein sequence ID" value="OPL21119.1"/>
    <property type="molecule type" value="Genomic_DNA"/>
</dbReference>
<feature type="non-terminal residue" evidence="2">
    <location>
        <position position="1"/>
    </location>
</feature>
<protein>
    <submittedName>
        <fullName evidence="2">Uncharacterized protein</fullName>
    </submittedName>
</protein>
<proteinExistence type="predicted"/>
<gene>
    <name evidence="2" type="ORF">AM593_02395</name>
</gene>
<evidence type="ECO:0000313" key="3">
    <source>
        <dbReference type="Proteomes" id="UP000266721"/>
    </source>
</evidence>
<keyword evidence="3" id="KW-1185">Reference proteome</keyword>
<feature type="region of interest" description="Disordered" evidence="1">
    <location>
        <begin position="62"/>
        <end position="128"/>
    </location>
</feature>
<feature type="non-terminal residue" evidence="2">
    <location>
        <position position="128"/>
    </location>
</feature>
<feature type="compositionally biased region" description="Polar residues" evidence="1">
    <location>
        <begin position="115"/>
        <end position="128"/>
    </location>
</feature>
<dbReference type="Proteomes" id="UP000266721">
    <property type="component" value="Unassembled WGS sequence"/>
</dbReference>
<evidence type="ECO:0000256" key="1">
    <source>
        <dbReference type="SAM" id="MobiDB-lite"/>
    </source>
</evidence>
<feature type="compositionally biased region" description="Polar residues" evidence="1">
    <location>
        <begin position="79"/>
        <end position="98"/>
    </location>
</feature>
<evidence type="ECO:0000313" key="2">
    <source>
        <dbReference type="EMBL" id="OPL21119.1"/>
    </source>
</evidence>